<feature type="transmembrane region" description="Helical" evidence="2">
    <location>
        <begin position="7"/>
        <end position="26"/>
    </location>
</feature>
<evidence type="ECO:0000256" key="2">
    <source>
        <dbReference type="SAM" id="Phobius"/>
    </source>
</evidence>
<dbReference type="RefSeq" id="WP_368653526.1">
    <property type="nucleotide sequence ID" value="NZ_CP162599.1"/>
</dbReference>
<dbReference type="GO" id="GO:0016491">
    <property type="term" value="F:oxidoreductase activity"/>
    <property type="evidence" value="ECO:0007669"/>
    <property type="project" value="UniProtKB-KW"/>
</dbReference>
<sequence length="394" mass="43802">MSIKNQAEVAIIGGGIVGCSIAYYVAKAGIDCMLIEKNDIASGTSSKCDGNITIVDKDPGFDSLMSLKSQELTVELKPDLRIPFEYRESGSILVCENDTEMEAAKDWVKIQTEAGLKFNLLDRSDIRQESPFFADDIPGGLECETDSLINPYLYCYSLIDHAKGNGLKLHTQSEVTSIKKDGDFIIETTNGTFRAKKVVNASGVWAPFIGEMLGLDIPIIPRKGHILVGSRNEPVMMRNVMEFGYLMNKFGRERITDARTAEHGVALVFEPTESQNFLLGSSRQFVGYDGRIDINVVKTMAMRTLRFFPKMNDFNIIRTYTGFRPWTEDHLPIVSAVEEIPGFYIAAGHEGDGISLATVTGKLIEELIQEKSDTIIPTEPLRFSRFKEKAAVKQ</sequence>
<dbReference type="Pfam" id="PF01266">
    <property type="entry name" value="DAO"/>
    <property type="match status" value="1"/>
</dbReference>
<gene>
    <name evidence="4" type="ORF">AB4Y30_00155</name>
</gene>
<evidence type="ECO:0000313" key="4">
    <source>
        <dbReference type="EMBL" id="XDK32839.1"/>
    </source>
</evidence>
<dbReference type="GO" id="GO:0005737">
    <property type="term" value="C:cytoplasm"/>
    <property type="evidence" value="ECO:0007669"/>
    <property type="project" value="TreeGrafter"/>
</dbReference>
<dbReference type="PANTHER" id="PTHR13847">
    <property type="entry name" value="SARCOSINE DEHYDROGENASE-RELATED"/>
    <property type="match status" value="1"/>
</dbReference>
<dbReference type="PROSITE" id="PS51257">
    <property type="entry name" value="PROKAR_LIPOPROTEIN"/>
    <property type="match status" value="1"/>
</dbReference>
<reference evidence="4" key="1">
    <citation type="submission" date="2024-07" db="EMBL/GenBank/DDBJ databases">
        <title>Halotolerant mesophilic bacterium Ornithinibacillus sp. 4-3, sp. nov., isolated from soil.</title>
        <authorList>
            <person name="Sidarenka A.V."/>
            <person name="Guliayeva D.E."/>
            <person name="Leanovich S.I."/>
            <person name="Hileuskaya K.S."/>
            <person name="Akhremchuk A.E."/>
            <person name="Sikolenko M.A."/>
            <person name="Valentovich L.N."/>
        </authorList>
    </citation>
    <scope>NUCLEOTIDE SEQUENCE</scope>
    <source>
        <strain evidence="4">4-3</strain>
    </source>
</reference>
<evidence type="ECO:0000256" key="1">
    <source>
        <dbReference type="ARBA" id="ARBA00023002"/>
    </source>
</evidence>
<dbReference type="InterPro" id="IPR006076">
    <property type="entry name" value="FAD-dep_OxRdtase"/>
</dbReference>
<accession>A0AB39HQ49</accession>
<feature type="domain" description="FAD dependent oxidoreductase" evidence="3">
    <location>
        <begin position="9"/>
        <end position="367"/>
    </location>
</feature>
<keyword evidence="2" id="KW-0472">Membrane</keyword>
<dbReference type="SUPFAM" id="SSF54373">
    <property type="entry name" value="FAD-linked reductases, C-terminal domain"/>
    <property type="match status" value="1"/>
</dbReference>
<protein>
    <submittedName>
        <fullName evidence="4">NAD(P)/FAD-dependent oxidoreductase</fullName>
        <ecNumber evidence="4">1.-.-.-</ecNumber>
    </submittedName>
</protein>
<dbReference type="Gene3D" id="3.30.9.10">
    <property type="entry name" value="D-Amino Acid Oxidase, subunit A, domain 2"/>
    <property type="match status" value="1"/>
</dbReference>
<dbReference type="EC" id="1.-.-.-" evidence="4"/>
<evidence type="ECO:0000259" key="3">
    <source>
        <dbReference type="Pfam" id="PF01266"/>
    </source>
</evidence>
<dbReference type="EMBL" id="CP162599">
    <property type="protein sequence ID" value="XDK32839.1"/>
    <property type="molecule type" value="Genomic_DNA"/>
</dbReference>
<proteinExistence type="predicted"/>
<dbReference type="PANTHER" id="PTHR13847:SF287">
    <property type="entry name" value="FAD-DEPENDENT OXIDOREDUCTASE DOMAIN-CONTAINING PROTEIN 1"/>
    <property type="match status" value="1"/>
</dbReference>
<dbReference type="SUPFAM" id="SSF51905">
    <property type="entry name" value="FAD/NAD(P)-binding domain"/>
    <property type="match status" value="1"/>
</dbReference>
<dbReference type="Gene3D" id="3.50.50.60">
    <property type="entry name" value="FAD/NAD(P)-binding domain"/>
    <property type="match status" value="1"/>
</dbReference>
<keyword evidence="2" id="KW-1133">Transmembrane helix</keyword>
<dbReference type="AlphaFoldDB" id="A0AB39HQ49"/>
<name>A0AB39HQ49_9BACI</name>
<keyword evidence="1 4" id="KW-0560">Oxidoreductase</keyword>
<keyword evidence="2" id="KW-0812">Transmembrane</keyword>
<dbReference type="InterPro" id="IPR036188">
    <property type="entry name" value="FAD/NAD-bd_sf"/>
</dbReference>
<organism evidence="4">
    <name type="scientific">Ornithinibacillus sp. 4-3</name>
    <dbReference type="NCBI Taxonomy" id="3231488"/>
    <lineage>
        <taxon>Bacteria</taxon>
        <taxon>Bacillati</taxon>
        <taxon>Bacillota</taxon>
        <taxon>Bacilli</taxon>
        <taxon>Bacillales</taxon>
        <taxon>Bacillaceae</taxon>
        <taxon>Ornithinibacillus</taxon>
    </lineage>
</organism>